<proteinExistence type="predicted"/>
<keyword evidence="2" id="KW-1185">Reference proteome</keyword>
<name>A0A2A2LJ13_9BILA</name>
<accession>A0A2A2LJ13</accession>
<dbReference type="Proteomes" id="UP000218231">
    <property type="component" value="Unassembled WGS sequence"/>
</dbReference>
<dbReference type="EMBL" id="LIAE01006689">
    <property type="protein sequence ID" value="PAV86256.1"/>
    <property type="molecule type" value="Genomic_DNA"/>
</dbReference>
<comment type="caution">
    <text evidence="1">The sequence shown here is derived from an EMBL/GenBank/DDBJ whole genome shotgun (WGS) entry which is preliminary data.</text>
</comment>
<protein>
    <submittedName>
        <fullName evidence="1">Uncharacterized protein</fullName>
    </submittedName>
</protein>
<reference evidence="1 2" key="1">
    <citation type="journal article" date="2017" name="Curr. Biol.">
        <title>Genome architecture and evolution of a unichromosomal asexual nematode.</title>
        <authorList>
            <person name="Fradin H."/>
            <person name="Zegar C."/>
            <person name="Gutwein M."/>
            <person name="Lucas J."/>
            <person name="Kovtun M."/>
            <person name="Corcoran D."/>
            <person name="Baugh L.R."/>
            <person name="Kiontke K."/>
            <person name="Gunsalus K."/>
            <person name="Fitch D.H."/>
            <person name="Piano F."/>
        </authorList>
    </citation>
    <scope>NUCLEOTIDE SEQUENCE [LARGE SCALE GENOMIC DNA]</scope>
    <source>
        <strain evidence="1">PF1309</strain>
    </source>
</reference>
<evidence type="ECO:0000313" key="2">
    <source>
        <dbReference type="Proteomes" id="UP000218231"/>
    </source>
</evidence>
<sequence length="112" mass="12212">MGTVLLPWMRSKYSTLSLSNLTPRLQVDGAELDVEAAGIRGVEGGFGLNVQRSSPCVGWCLANRAGLGSDDDRPPRGRAHVHRAELSVRRPQSVEWSHWGCVAEFGLKNLIS</sequence>
<dbReference type="AlphaFoldDB" id="A0A2A2LJ13"/>
<evidence type="ECO:0000313" key="1">
    <source>
        <dbReference type="EMBL" id="PAV86256.1"/>
    </source>
</evidence>
<gene>
    <name evidence="1" type="ORF">WR25_16787</name>
</gene>
<organism evidence="1 2">
    <name type="scientific">Diploscapter pachys</name>
    <dbReference type="NCBI Taxonomy" id="2018661"/>
    <lineage>
        <taxon>Eukaryota</taxon>
        <taxon>Metazoa</taxon>
        <taxon>Ecdysozoa</taxon>
        <taxon>Nematoda</taxon>
        <taxon>Chromadorea</taxon>
        <taxon>Rhabditida</taxon>
        <taxon>Rhabditina</taxon>
        <taxon>Rhabditomorpha</taxon>
        <taxon>Rhabditoidea</taxon>
        <taxon>Rhabditidae</taxon>
        <taxon>Diploscapter</taxon>
    </lineage>
</organism>